<dbReference type="SUPFAM" id="SSF53474">
    <property type="entry name" value="alpha/beta-Hydrolases"/>
    <property type="match status" value="1"/>
</dbReference>
<evidence type="ECO:0000256" key="7">
    <source>
        <dbReference type="ARBA" id="ARBA00080774"/>
    </source>
</evidence>
<proteinExistence type="inferred from homology"/>
<evidence type="ECO:0000259" key="9">
    <source>
        <dbReference type="Pfam" id="PF00561"/>
    </source>
</evidence>
<dbReference type="PANTHER" id="PTHR10794:SF63">
    <property type="entry name" value="ALPHA_BETA HYDROLASE 1, ISOFORM A"/>
    <property type="match status" value="1"/>
</dbReference>
<dbReference type="GO" id="GO:0051792">
    <property type="term" value="P:medium-chain fatty acid biosynthetic process"/>
    <property type="evidence" value="ECO:0007669"/>
    <property type="project" value="TreeGrafter"/>
</dbReference>
<keyword evidence="3" id="KW-0378">Hydrolase</keyword>
<comment type="catalytic activity">
    <reaction evidence="4">
        <text>an aliphatic alcohol + acetyl-CoA = an acetyl ester + CoA</text>
        <dbReference type="Rhea" id="RHEA:17229"/>
        <dbReference type="ChEBI" id="CHEBI:2571"/>
        <dbReference type="ChEBI" id="CHEBI:47622"/>
        <dbReference type="ChEBI" id="CHEBI:57287"/>
        <dbReference type="ChEBI" id="CHEBI:57288"/>
        <dbReference type="EC" id="2.3.1.84"/>
    </reaction>
</comment>
<dbReference type="GO" id="GO:0047372">
    <property type="term" value="F:monoacylglycerol lipase activity"/>
    <property type="evidence" value="ECO:0007669"/>
    <property type="project" value="TreeGrafter"/>
</dbReference>
<protein>
    <recommendedName>
        <fullName evidence="6">alcohol O-acetyltransferase</fullName>
        <ecNumber evidence="6">2.3.1.84</ecNumber>
    </recommendedName>
    <alternativeName>
        <fullName evidence="7">Alcohol O-acetyltransferase</fullName>
    </alternativeName>
</protein>
<evidence type="ECO:0000313" key="10">
    <source>
        <dbReference type="EMBL" id="TGJ86513.1"/>
    </source>
</evidence>
<evidence type="ECO:0000256" key="5">
    <source>
        <dbReference type="ARBA" id="ARBA00054277"/>
    </source>
</evidence>
<dbReference type="EMBL" id="SKBN01000026">
    <property type="protein sequence ID" value="TGJ86513.1"/>
    <property type="molecule type" value="Genomic_DNA"/>
</dbReference>
<reference evidence="10 11" key="1">
    <citation type="submission" date="2019-03" db="EMBL/GenBank/DDBJ databases">
        <title>Draft genome sequence of Xylaria hypoxylon DSM 108379, a ubiquitous saprotrophic-parasitic fungi on hardwood.</title>
        <authorList>
            <person name="Buettner E."/>
            <person name="Leonhardt S."/>
            <person name="Gebauer A.M."/>
            <person name="Liers C."/>
            <person name="Hofrichter M."/>
            <person name="Kellner H."/>
        </authorList>
    </citation>
    <scope>NUCLEOTIDE SEQUENCE [LARGE SCALE GENOMIC DNA]</scope>
    <source>
        <strain evidence="10 11">DSM 108379</strain>
    </source>
</reference>
<dbReference type="Proteomes" id="UP000297716">
    <property type="component" value="Unassembled WGS sequence"/>
</dbReference>
<dbReference type="GO" id="GO:0008126">
    <property type="term" value="F:acetylesterase activity"/>
    <property type="evidence" value="ECO:0007669"/>
    <property type="project" value="TreeGrafter"/>
</dbReference>
<dbReference type="OrthoDB" id="5954035at2759"/>
<feature type="active site" description="Charge relay system" evidence="8">
    <location>
        <position position="362"/>
    </location>
</feature>
<dbReference type="GO" id="GO:0004026">
    <property type="term" value="F:alcohol O-acetyltransferase activity"/>
    <property type="evidence" value="ECO:0007669"/>
    <property type="project" value="UniProtKB-EC"/>
</dbReference>
<comment type="similarity">
    <text evidence="1">Belongs to the AB hydrolase superfamily. AB hydrolase 4 family.</text>
</comment>
<dbReference type="PANTHER" id="PTHR10794">
    <property type="entry name" value="ABHYDROLASE DOMAIN-CONTAINING PROTEIN"/>
    <property type="match status" value="1"/>
</dbReference>
<feature type="active site" description="Charge relay system" evidence="8">
    <location>
        <position position="203"/>
    </location>
</feature>
<comment type="caution">
    <text evidence="10">The sequence shown here is derived from an EMBL/GenBank/DDBJ whole genome shotgun (WGS) entry which is preliminary data.</text>
</comment>
<keyword evidence="11" id="KW-1185">Reference proteome</keyword>
<feature type="active site" description="Charge relay system" evidence="8">
    <location>
        <position position="333"/>
    </location>
</feature>
<evidence type="ECO:0000313" key="11">
    <source>
        <dbReference type="Proteomes" id="UP000297716"/>
    </source>
</evidence>
<dbReference type="InterPro" id="IPR012020">
    <property type="entry name" value="ABHD4"/>
</dbReference>
<name>A0A4Z0Z6K7_9PEZI</name>
<dbReference type="GO" id="GO:0051793">
    <property type="term" value="P:medium-chain fatty acid catabolic process"/>
    <property type="evidence" value="ECO:0007669"/>
    <property type="project" value="UniProtKB-ARBA"/>
</dbReference>
<accession>A0A4Z0Z6K7</accession>
<evidence type="ECO:0000256" key="1">
    <source>
        <dbReference type="ARBA" id="ARBA00010884"/>
    </source>
</evidence>
<evidence type="ECO:0000256" key="3">
    <source>
        <dbReference type="ARBA" id="ARBA00022801"/>
    </source>
</evidence>
<feature type="domain" description="AB hydrolase-1" evidence="9">
    <location>
        <begin position="122"/>
        <end position="363"/>
    </location>
</feature>
<dbReference type="Gene3D" id="3.40.50.1820">
    <property type="entry name" value="alpha/beta hydrolase"/>
    <property type="match status" value="1"/>
</dbReference>
<sequence>MEWFGRAKIEFTTAPKSLALKDNEGKATSLLQICRDAVPPCNLNPLLFNGHLQTVWTATKAHGPPVHYKRRVFESEHAQFKGSFAVDFVTEPSTDSDESLPPRTTYFSKEELTNMDSDDSRPMLIVLHGLTGGSHEVYLRHAIESLVEEGKWDICVVNSRGCAKSKITTGLFYNARATWDTRQVVKWLRKTYPNRPFFGLGFSLGANILTNYIGEEGTDCQFKAAVVISSPWNLEIGNKVLKSTWIGHEIYLKTLGTSLRTLVINNKEEIEKYCDDVSLSDLYKVRYLYEFDRAYQCPTWGYPTEDAYYRDASSVDALLSVRIPLLAINAVDDPIAVNMGLPYNEATKNPYAVLCTTSLGGHLGWFETSGGRWHGKPVYNFLNHMAFEIDHSSIDPKARKVVYSTAASTSEFGPTRRKLQVDLRA</sequence>
<evidence type="ECO:0000256" key="2">
    <source>
        <dbReference type="ARBA" id="ARBA00022679"/>
    </source>
</evidence>
<dbReference type="EC" id="2.3.1.84" evidence="6"/>
<dbReference type="Pfam" id="PF00561">
    <property type="entry name" value="Abhydrolase_1"/>
    <property type="match status" value="1"/>
</dbReference>
<dbReference type="InterPro" id="IPR029058">
    <property type="entry name" value="AB_hydrolase_fold"/>
</dbReference>
<dbReference type="FunFam" id="3.40.50.1820:FF:000137">
    <property type="entry name" value="EEB1p Acyl-coenzymeA:ethanol O-acyltransferase"/>
    <property type="match status" value="1"/>
</dbReference>
<dbReference type="InterPro" id="IPR000073">
    <property type="entry name" value="AB_hydrolase_1"/>
</dbReference>
<dbReference type="STRING" id="37992.A0A4Z0Z6K7"/>
<gene>
    <name evidence="10" type="ORF">E0Z10_g2223</name>
</gene>
<organism evidence="10 11">
    <name type="scientific">Xylaria hypoxylon</name>
    <dbReference type="NCBI Taxonomy" id="37992"/>
    <lineage>
        <taxon>Eukaryota</taxon>
        <taxon>Fungi</taxon>
        <taxon>Dikarya</taxon>
        <taxon>Ascomycota</taxon>
        <taxon>Pezizomycotina</taxon>
        <taxon>Sordariomycetes</taxon>
        <taxon>Xylariomycetidae</taxon>
        <taxon>Xylariales</taxon>
        <taxon>Xylariaceae</taxon>
        <taxon>Xylaria</taxon>
    </lineage>
</organism>
<comment type="function">
    <text evidence="5">Displays enzymatic activity both for medium-chain fatty acid (MCFA) ethyl ester synthesis and hydrolysis (esterase activity). MCFA are toxic for yeast and this enzyme could thus be involved in their detoxification by esterification.</text>
</comment>
<dbReference type="AlphaFoldDB" id="A0A4Z0Z6K7"/>
<evidence type="ECO:0000256" key="8">
    <source>
        <dbReference type="PIRSR" id="PIRSR005211-1"/>
    </source>
</evidence>
<evidence type="ECO:0000256" key="4">
    <source>
        <dbReference type="ARBA" id="ARBA00050620"/>
    </source>
</evidence>
<dbReference type="PIRSF" id="PIRSF005211">
    <property type="entry name" value="Ab_hydro_YheT"/>
    <property type="match status" value="1"/>
</dbReference>
<keyword evidence="2" id="KW-0808">Transferase</keyword>
<dbReference type="InterPro" id="IPR050960">
    <property type="entry name" value="AB_hydrolase_4_sf"/>
</dbReference>
<evidence type="ECO:0000256" key="6">
    <source>
        <dbReference type="ARBA" id="ARBA00066969"/>
    </source>
</evidence>